<reference evidence="2 3" key="1">
    <citation type="submission" date="2019-05" db="EMBL/GenBank/DDBJ databases">
        <title>Another draft genome of Portunus trituberculatus and its Hox gene families provides insights of decapod evolution.</title>
        <authorList>
            <person name="Jeong J.-H."/>
            <person name="Song I."/>
            <person name="Kim S."/>
            <person name="Choi T."/>
            <person name="Kim D."/>
            <person name="Ryu S."/>
            <person name="Kim W."/>
        </authorList>
    </citation>
    <scope>NUCLEOTIDE SEQUENCE [LARGE SCALE GENOMIC DNA]</scope>
    <source>
        <tissue evidence="2">Muscle</tissue>
    </source>
</reference>
<gene>
    <name evidence="2" type="ORF">E2C01_020610</name>
</gene>
<evidence type="ECO:0000313" key="2">
    <source>
        <dbReference type="EMBL" id="MPC27441.1"/>
    </source>
</evidence>
<dbReference type="Proteomes" id="UP000324222">
    <property type="component" value="Unassembled WGS sequence"/>
</dbReference>
<name>A0A5B7E0C6_PORTR</name>
<feature type="region of interest" description="Disordered" evidence="1">
    <location>
        <begin position="221"/>
        <end position="240"/>
    </location>
</feature>
<feature type="compositionally biased region" description="Low complexity" evidence="1">
    <location>
        <begin position="221"/>
        <end position="231"/>
    </location>
</feature>
<organism evidence="2 3">
    <name type="scientific">Portunus trituberculatus</name>
    <name type="common">Swimming crab</name>
    <name type="synonym">Neptunus trituberculatus</name>
    <dbReference type="NCBI Taxonomy" id="210409"/>
    <lineage>
        <taxon>Eukaryota</taxon>
        <taxon>Metazoa</taxon>
        <taxon>Ecdysozoa</taxon>
        <taxon>Arthropoda</taxon>
        <taxon>Crustacea</taxon>
        <taxon>Multicrustacea</taxon>
        <taxon>Malacostraca</taxon>
        <taxon>Eumalacostraca</taxon>
        <taxon>Eucarida</taxon>
        <taxon>Decapoda</taxon>
        <taxon>Pleocyemata</taxon>
        <taxon>Brachyura</taxon>
        <taxon>Eubrachyura</taxon>
        <taxon>Portunoidea</taxon>
        <taxon>Portunidae</taxon>
        <taxon>Portuninae</taxon>
        <taxon>Portunus</taxon>
    </lineage>
</organism>
<comment type="caution">
    <text evidence="2">The sequence shown here is derived from an EMBL/GenBank/DDBJ whole genome shotgun (WGS) entry which is preliminary data.</text>
</comment>
<sequence>MRSAHLRIAAAVVVVAWLAWARDAVVFLKERKAGACGSGYLTTYAVSNMLCAMKSSVGLTFARVTWYLLETRRPRAARSRHGHGQDQETLSVLCCVVLCCADFCVSLVLLQPTRRCRTAVEGLAWWMRCKASCGGFSFVKDASTSGGICRFHESVSSPDGNPDATCYILSECQAAEATLLAASVVRGEARDPKTTITTITTTTPTTTTTTTKISTTAVPSTTTTTTTTTAVSNKMQGGRS</sequence>
<protein>
    <submittedName>
        <fullName evidence="2">Uncharacterized protein</fullName>
    </submittedName>
</protein>
<accession>A0A5B7E0C6</accession>
<evidence type="ECO:0000313" key="3">
    <source>
        <dbReference type="Proteomes" id="UP000324222"/>
    </source>
</evidence>
<dbReference type="AlphaFoldDB" id="A0A5B7E0C6"/>
<proteinExistence type="predicted"/>
<keyword evidence="3" id="KW-1185">Reference proteome</keyword>
<evidence type="ECO:0000256" key="1">
    <source>
        <dbReference type="SAM" id="MobiDB-lite"/>
    </source>
</evidence>
<dbReference type="EMBL" id="VSRR010001748">
    <property type="protein sequence ID" value="MPC27441.1"/>
    <property type="molecule type" value="Genomic_DNA"/>
</dbReference>